<dbReference type="CDD" id="cd00082">
    <property type="entry name" value="HisKA"/>
    <property type="match status" value="1"/>
</dbReference>
<accession>A0A6I4HU35</accession>
<dbReference type="InterPro" id="IPR003661">
    <property type="entry name" value="HisK_dim/P_dom"/>
</dbReference>
<feature type="domain" description="Histidine kinase" evidence="13">
    <location>
        <begin position="282"/>
        <end position="495"/>
    </location>
</feature>
<protein>
    <recommendedName>
        <fullName evidence="3">histidine kinase</fullName>
        <ecNumber evidence="3">2.7.13.3</ecNumber>
    </recommendedName>
</protein>
<dbReference type="KEGG" id="mgik:GO620_002215"/>
<evidence type="ECO:0000256" key="4">
    <source>
        <dbReference type="ARBA" id="ARBA00022553"/>
    </source>
</evidence>
<keyword evidence="12" id="KW-0472">Membrane</keyword>
<dbReference type="Gene3D" id="3.30.450.20">
    <property type="entry name" value="PAS domain"/>
    <property type="match status" value="1"/>
</dbReference>
<dbReference type="PANTHER" id="PTHR42878">
    <property type="entry name" value="TWO-COMPONENT HISTIDINE KINASE"/>
    <property type="match status" value="1"/>
</dbReference>
<dbReference type="EMBL" id="CP066775">
    <property type="protein sequence ID" value="QQL50291.1"/>
    <property type="molecule type" value="Genomic_DNA"/>
</dbReference>
<dbReference type="SUPFAM" id="SSF47384">
    <property type="entry name" value="Homodimeric domain of signal transducing histidine kinase"/>
    <property type="match status" value="1"/>
</dbReference>
<dbReference type="SUPFAM" id="SSF55785">
    <property type="entry name" value="PYP-like sensor domain (PAS domain)"/>
    <property type="match status" value="1"/>
</dbReference>
<dbReference type="NCBIfam" id="TIGR00229">
    <property type="entry name" value="sensory_box"/>
    <property type="match status" value="1"/>
</dbReference>
<keyword evidence="4" id="KW-0597">Phosphoprotein</keyword>
<dbReference type="EC" id="2.7.13.3" evidence="3"/>
<keyword evidence="9" id="KW-0067">ATP-binding</keyword>
<dbReference type="Proteomes" id="UP000429232">
    <property type="component" value="Chromosome"/>
</dbReference>
<dbReference type="Gene3D" id="3.30.565.10">
    <property type="entry name" value="Histidine kinase-like ATPase, C-terminal domain"/>
    <property type="match status" value="1"/>
</dbReference>
<dbReference type="AlphaFoldDB" id="A0A6I4HU35"/>
<sequence length="496" mass="55962">MAGANILFIGFGELMKSVEGRLSSSPNVTFQEIQQLSSDVHENLLSNADIFLVGPYTLEPVRQIQRAAQQNPLVSIIVLIFPDQFQKVKQAVQFAYNVGKNVTFVAYDLGKDITAVFDNALLRAKQRKSFARIAEQQVYPKAQSPVLTYQNLHAFLENASIGAIVFDDHRHIITANRKAKQIFFPKLETLTNVRWDDLFPDEQSALTTMPSKEGQEQVHKVIRVNHQFLELNISSLQLNKQNVHYLLLLNDITDKIKAENKLQAKVAELEFLNEELDQFVNVISHDFKTPLTSISLLAELGIKESDPVKKTQFLSQIHQSAGKLKELLKGLNVLVDVTKTRSEKVETVDFQQRLDVVMTDYEILLEQAGGKLNADFDAATQMNYFTAHIDSLFSNLVTNAIKYRNPEQPLIIQIKTRRERDYTVLSVKDNGSGIDLAKNMNKLFQPFKRLTDHGTGSGLGLSIIKRVIEKNQGYLEVFSQPGAGTEFKAYLKSPIV</sequence>
<comment type="catalytic activity">
    <reaction evidence="1">
        <text>ATP + protein L-histidine = ADP + protein N-phospho-L-histidine.</text>
        <dbReference type="EC" id="2.7.13.3"/>
    </reaction>
</comment>
<dbReference type="Gene3D" id="1.10.287.130">
    <property type="match status" value="1"/>
</dbReference>
<dbReference type="GO" id="GO:0016020">
    <property type="term" value="C:membrane"/>
    <property type="evidence" value="ECO:0007669"/>
    <property type="project" value="UniProtKB-SubCell"/>
</dbReference>
<name>A0A6I4HU35_9SPHI</name>
<reference evidence="14 15" key="1">
    <citation type="submission" date="2020-12" db="EMBL/GenBank/DDBJ databases">
        <title>HMF7856_wgs.fasta genome submission.</title>
        <authorList>
            <person name="Kang H."/>
            <person name="Kim H."/>
            <person name="Joh K."/>
        </authorList>
    </citation>
    <scope>NUCLEOTIDE SEQUENCE [LARGE SCALE GENOMIC DNA]</scope>
    <source>
        <strain evidence="14 15">HMF7856</strain>
    </source>
</reference>
<dbReference type="InterPro" id="IPR036097">
    <property type="entry name" value="HisK_dim/P_sf"/>
</dbReference>
<dbReference type="RefSeq" id="WP_157522538.1">
    <property type="nucleotide sequence ID" value="NZ_CP066775.1"/>
</dbReference>
<comment type="subcellular location">
    <subcellularLocation>
        <location evidence="2">Membrane</location>
        <topology evidence="2">Multi-pass membrane protein</topology>
    </subcellularLocation>
</comment>
<dbReference type="PRINTS" id="PR00344">
    <property type="entry name" value="BCTRLSENSOR"/>
</dbReference>
<dbReference type="SMART" id="SM00388">
    <property type="entry name" value="HisKA"/>
    <property type="match status" value="1"/>
</dbReference>
<dbReference type="InterPro" id="IPR035965">
    <property type="entry name" value="PAS-like_dom_sf"/>
</dbReference>
<evidence type="ECO:0000256" key="10">
    <source>
        <dbReference type="ARBA" id="ARBA00022989"/>
    </source>
</evidence>
<evidence type="ECO:0000313" key="14">
    <source>
        <dbReference type="EMBL" id="QQL50291.1"/>
    </source>
</evidence>
<dbReference type="GO" id="GO:0007234">
    <property type="term" value="P:osmosensory signaling via phosphorelay pathway"/>
    <property type="evidence" value="ECO:0007669"/>
    <property type="project" value="TreeGrafter"/>
</dbReference>
<dbReference type="InterPro" id="IPR004358">
    <property type="entry name" value="Sig_transdc_His_kin-like_C"/>
</dbReference>
<dbReference type="GO" id="GO:0005524">
    <property type="term" value="F:ATP binding"/>
    <property type="evidence" value="ECO:0007669"/>
    <property type="project" value="UniProtKB-KW"/>
</dbReference>
<keyword evidence="8" id="KW-0418">Kinase</keyword>
<evidence type="ECO:0000313" key="15">
    <source>
        <dbReference type="Proteomes" id="UP000429232"/>
    </source>
</evidence>
<keyword evidence="15" id="KW-1185">Reference proteome</keyword>
<dbReference type="InterPro" id="IPR036890">
    <property type="entry name" value="HATPase_C_sf"/>
</dbReference>
<dbReference type="Pfam" id="PF02518">
    <property type="entry name" value="HATPase_c"/>
    <property type="match status" value="1"/>
</dbReference>
<evidence type="ECO:0000256" key="6">
    <source>
        <dbReference type="ARBA" id="ARBA00022692"/>
    </source>
</evidence>
<keyword evidence="7" id="KW-0547">Nucleotide-binding</keyword>
<keyword evidence="5" id="KW-0808">Transferase</keyword>
<evidence type="ECO:0000256" key="9">
    <source>
        <dbReference type="ARBA" id="ARBA00022840"/>
    </source>
</evidence>
<keyword evidence="6" id="KW-0812">Transmembrane</keyword>
<organism evidence="14 15">
    <name type="scientific">Mucilaginibacter ginkgonis</name>
    <dbReference type="NCBI Taxonomy" id="2682091"/>
    <lineage>
        <taxon>Bacteria</taxon>
        <taxon>Pseudomonadati</taxon>
        <taxon>Bacteroidota</taxon>
        <taxon>Sphingobacteriia</taxon>
        <taxon>Sphingobacteriales</taxon>
        <taxon>Sphingobacteriaceae</taxon>
        <taxon>Mucilaginibacter</taxon>
    </lineage>
</organism>
<evidence type="ECO:0000256" key="1">
    <source>
        <dbReference type="ARBA" id="ARBA00000085"/>
    </source>
</evidence>
<dbReference type="SMART" id="SM00387">
    <property type="entry name" value="HATPase_c"/>
    <property type="match status" value="1"/>
</dbReference>
<dbReference type="PROSITE" id="PS50109">
    <property type="entry name" value="HIS_KIN"/>
    <property type="match status" value="1"/>
</dbReference>
<evidence type="ECO:0000256" key="12">
    <source>
        <dbReference type="ARBA" id="ARBA00023136"/>
    </source>
</evidence>
<keyword evidence="11" id="KW-0902">Two-component regulatory system</keyword>
<evidence type="ECO:0000256" key="2">
    <source>
        <dbReference type="ARBA" id="ARBA00004141"/>
    </source>
</evidence>
<keyword evidence="10" id="KW-1133">Transmembrane helix</keyword>
<dbReference type="InterPro" id="IPR000014">
    <property type="entry name" value="PAS"/>
</dbReference>
<dbReference type="Pfam" id="PF13188">
    <property type="entry name" value="PAS_8"/>
    <property type="match status" value="1"/>
</dbReference>
<evidence type="ECO:0000256" key="5">
    <source>
        <dbReference type="ARBA" id="ARBA00022679"/>
    </source>
</evidence>
<dbReference type="InterPro" id="IPR050351">
    <property type="entry name" value="BphY/WalK/GraS-like"/>
</dbReference>
<dbReference type="Pfam" id="PF00512">
    <property type="entry name" value="HisKA"/>
    <property type="match status" value="1"/>
</dbReference>
<evidence type="ECO:0000256" key="7">
    <source>
        <dbReference type="ARBA" id="ARBA00022741"/>
    </source>
</evidence>
<dbReference type="SUPFAM" id="SSF55874">
    <property type="entry name" value="ATPase domain of HSP90 chaperone/DNA topoisomerase II/histidine kinase"/>
    <property type="match status" value="1"/>
</dbReference>
<proteinExistence type="predicted"/>
<dbReference type="InterPro" id="IPR003594">
    <property type="entry name" value="HATPase_dom"/>
</dbReference>
<gene>
    <name evidence="14" type="ORF">GO620_002215</name>
</gene>
<evidence type="ECO:0000256" key="11">
    <source>
        <dbReference type="ARBA" id="ARBA00023012"/>
    </source>
</evidence>
<dbReference type="GO" id="GO:0000156">
    <property type="term" value="F:phosphorelay response regulator activity"/>
    <property type="evidence" value="ECO:0007669"/>
    <property type="project" value="TreeGrafter"/>
</dbReference>
<evidence type="ECO:0000259" key="13">
    <source>
        <dbReference type="PROSITE" id="PS50109"/>
    </source>
</evidence>
<evidence type="ECO:0000256" key="3">
    <source>
        <dbReference type="ARBA" id="ARBA00012438"/>
    </source>
</evidence>
<dbReference type="InterPro" id="IPR005467">
    <property type="entry name" value="His_kinase_dom"/>
</dbReference>
<dbReference type="GO" id="GO:0000155">
    <property type="term" value="F:phosphorelay sensor kinase activity"/>
    <property type="evidence" value="ECO:0007669"/>
    <property type="project" value="InterPro"/>
</dbReference>
<dbReference type="PANTHER" id="PTHR42878:SF7">
    <property type="entry name" value="SENSOR HISTIDINE KINASE GLRK"/>
    <property type="match status" value="1"/>
</dbReference>
<dbReference type="GO" id="GO:0030295">
    <property type="term" value="F:protein kinase activator activity"/>
    <property type="evidence" value="ECO:0007669"/>
    <property type="project" value="TreeGrafter"/>
</dbReference>
<evidence type="ECO:0000256" key="8">
    <source>
        <dbReference type="ARBA" id="ARBA00022777"/>
    </source>
</evidence>